<dbReference type="FunFam" id="3.60.110.10:FF:000004">
    <property type="entry name" value="Carbon-nitrogen hydrolase"/>
    <property type="match status" value="1"/>
</dbReference>
<protein>
    <recommendedName>
        <fullName evidence="5">Omega-amidase YafV</fullName>
        <ecNumber evidence="3">3.5.1.3</ecNumber>
    </recommendedName>
</protein>
<dbReference type="GO" id="GO:0050152">
    <property type="term" value="F:omega-amidase activity"/>
    <property type="evidence" value="ECO:0007669"/>
    <property type="project" value="UniProtKB-EC"/>
</dbReference>
<evidence type="ECO:0000313" key="8">
    <source>
        <dbReference type="Proteomes" id="UP000267469"/>
    </source>
</evidence>
<evidence type="ECO:0000313" key="7">
    <source>
        <dbReference type="EMBL" id="RNL93456.1"/>
    </source>
</evidence>
<keyword evidence="8" id="KW-1185">Reference proteome</keyword>
<dbReference type="CDD" id="cd07575">
    <property type="entry name" value="Xc-1258_like"/>
    <property type="match status" value="1"/>
</dbReference>
<dbReference type="Proteomes" id="UP000267469">
    <property type="component" value="Unassembled WGS sequence"/>
</dbReference>
<comment type="catalytic activity">
    <reaction evidence="4">
        <text>a monoamide of a dicarboxylate + H2O = a dicarboxylate + NH4(+)</text>
        <dbReference type="Rhea" id="RHEA:11716"/>
        <dbReference type="ChEBI" id="CHEBI:15377"/>
        <dbReference type="ChEBI" id="CHEBI:28938"/>
        <dbReference type="ChEBI" id="CHEBI:28965"/>
        <dbReference type="ChEBI" id="CHEBI:77450"/>
        <dbReference type="EC" id="3.5.1.3"/>
    </reaction>
</comment>
<comment type="caution">
    <text evidence="7">The sequence shown here is derived from an EMBL/GenBank/DDBJ whole genome shotgun (WGS) entry which is preliminary data.</text>
</comment>
<organism evidence="7 8">
    <name type="scientific">Sinomicrobium pectinilyticum</name>
    <dbReference type="NCBI Taxonomy" id="1084421"/>
    <lineage>
        <taxon>Bacteria</taxon>
        <taxon>Pseudomonadati</taxon>
        <taxon>Bacteroidota</taxon>
        <taxon>Flavobacteriia</taxon>
        <taxon>Flavobacteriales</taxon>
        <taxon>Flavobacteriaceae</taxon>
        <taxon>Sinomicrobium</taxon>
    </lineage>
</organism>
<sequence>MQDIIKTALIQTPLVWEKPQVNRKVLRQKINELQRDTDLVVLPEMFTSGFTMNPETVAENMEGETMTWMREVAKENEIAITGSIVIREQGKYYNRLLFVYPDGKVEHYDKKHTFTLAGEDKVYDTGTKRLVVEYKGWKICPLICYDLRFPVWARNTENFDLLLFVANWPSPRIGSWDILLKARAVENLCYCIGVNRVGEDHNGHQYPGHSAVYDVLGRQMAFSQKEETLYATPDKEKITYYRDKLRFLDDRDEFQFL</sequence>
<dbReference type="Gene3D" id="3.60.110.10">
    <property type="entry name" value="Carbon-nitrogen hydrolase"/>
    <property type="match status" value="1"/>
</dbReference>
<evidence type="ECO:0000256" key="2">
    <source>
        <dbReference type="ARBA" id="ARBA00022801"/>
    </source>
</evidence>
<dbReference type="PANTHER" id="PTHR47799">
    <property type="entry name" value="OMEGA-AMIDASE YAFV"/>
    <property type="match status" value="1"/>
</dbReference>
<comment type="similarity">
    <text evidence="1">Belongs to the carbon-nitrogen hydrolase superfamily. NIT1/NIT2 family.</text>
</comment>
<dbReference type="InterPro" id="IPR003010">
    <property type="entry name" value="C-N_Hydrolase"/>
</dbReference>
<evidence type="ECO:0000259" key="6">
    <source>
        <dbReference type="PROSITE" id="PS50263"/>
    </source>
</evidence>
<dbReference type="SUPFAM" id="SSF56317">
    <property type="entry name" value="Carbon-nitrogen hydrolase"/>
    <property type="match status" value="1"/>
</dbReference>
<reference evidence="7 8" key="1">
    <citation type="submission" date="2018-10" db="EMBL/GenBank/DDBJ databases">
        <title>Sinomicrobium pectinilyticum sp. nov., a pectinase-producing bacterium isolated from alkaline and saline soil, and emended description of the genus Sinomicrobium.</title>
        <authorList>
            <person name="Cheng B."/>
            <person name="Li C."/>
            <person name="Lai Q."/>
            <person name="Du M."/>
            <person name="Shao Z."/>
            <person name="Xu P."/>
            <person name="Yang C."/>
        </authorList>
    </citation>
    <scope>NUCLEOTIDE SEQUENCE [LARGE SCALE GENOMIC DNA]</scope>
    <source>
        <strain evidence="7 8">5DNS001</strain>
    </source>
</reference>
<keyword evidence="2 7" id="KW-0378">Hydrolase</keyword>
<dbReference type="Pfam" id="PF00795">
    <property type="entry name" value="CN_hydrolase"/>
    <property type="match status" value="1"/>
</dbReference>
<accession>A0A3N0F000</accession>
<evidence type="ECO:0000256" key="5">
    <source>
        <dbReference type="ARBA" id="ARBA00072139"/>
    </source>
</evidence>
<dbReference type="PANTHER" id="PTHR47799:SF1">
    <property type="entry name" value="OMEGA-AMIDASE YAFV"/>
    <property type="match status" value="1"/>
</dbReference>
<dbReference type="GO" id="GO:0106008">
    <property type="term" value="F:2-oxoglutaramate amidase activity"/>
    <property type="evidence" value="ECO:0007669"/>
    <property type="project" value="TreeGrafter"/>
</dbReference>
<dbReference type="EMBL" id="RJTM01000011">
    <property type="protein sequence ID" value="RNL93456.1"/>
    <property type="molecule type" value="Genomic_DNA"/>
</dbReference>
<dbReference type="PROSITE" id="PS50263">
    <property type="entry name" value="CN_HYDROLASE"/>
    <property type="match status" value="1"/>
</dbReference>
<gene>
    <name evidence="7" type="ORF">ED312_02190</name>
</gene>
<evidence type="ECO:0000256" key="4">
    <source>
        <dbReference type="ARBA" id="ARBA00052904"/>
    </source>
</evidence>
<evidence type="ECO:0000256" key="1">
    <source>
        <dbReference type="ARBA" id="ARBA00010613"/>
    </source>
</evidence>
<dbReference type="InterPro" id="IPR036526">
    <property type="entry name" value="C-N_Hydrolase_sf"/>
</dbReference>
<evidence type="ECO:0000256" key="3">
    <source>
        <dbReference type="ARBA" id="ARBA00039118"/>
    </source>
</evidence>
<dbReference type="EC" id="3.5.1.3" evidence="3"/>
<dbReference type="NCBIfam" id="NF007757">
    <property type="entry name" value="PRK10438.1"/>
    <property type="match status" value="1"/>
</dbReference>
<dbReference type="OrthoDB" id="9811121at2"/>
<dbReference type="RefSeq" id="WP_123214366.1">
    <property type="nucleotide sequence ID" value="NZ_RJTM01000011.1"/>
</dbReference>
<feature type="domain" description="CN hydrolase" evidence="6">
    <location>
        <begin position="5"/>
        <end position="247"/>
    </location>
</feature>
<proteinExistence type="inferred from homology"/>
<name>A0A3N0F000_SINP1</name>
<dbReference type="InterPro" id="IPR052737">
    <property type="entry name" value="Omega-amidase_YafV"/>
</dbReference>
<dbReference type="AlphaFoldDB" id="A0A3N0F000"/>